<name>A0A7X3LX88_9HYPH</name>
<protein>
    <recommendedName>
        <fullName evidence="4">DUF2147 domain-containing protein</fullName>
    </recommendedName>
</protein>
<feature type="signal peptide" evidence="1">
    <location>
        <begin position="1"/>
        <end position="20"/>
    </location>
</feature>
<sequence>MRIWLVALLLAIAGSLPAKAEDNSCITSESGSWRAKDPELKRLHRIEVEARCHGEARAYRIRAFTLCYPRDCKWGWTEGVRVGNSLVVDFLGFFGKRSIRLSAMGERMSAEVHSDPYDPEASDELYSIILYKE</sequence>
<comment type="caution">
    <text evidence="2">The sequence shown here is derived from an EMBL/GenBank/DDBJ whole genome shotgun (WGS) entry which is preliminary data.</text>
</comment>
<gene>
    <name evidence="2" type="ORF">GR183_17735</name>
</gene>
<dbReference type="AlphaFoldDB" id="A0A7X3LX88"/>
<evidence type="ECO:0008006" key="4">
    <source>
        <dbReference type="Google" id="ProtNLM"/>
    </source>
</evidence>
<reference evidence="2 3" key="1">
    <citation type="submission" date="2019-12" db="EMBL/GenBank/DDBJ databases">
        <authorList>
            <person name="Li M."/>
        </authorList>
    </citation>
    <scope>NUCLEOTIDE SEQUENCE [LARGE SCALE GENOMIC DNA]</scope>
    <source>
        <strain evidence="2 3">GBMRC 2046</strain>
    </source>
</reference>
<organism evidence="2 3">
    <name type="scientific">Stappia sediminis</name>
    <dbReference type="NCBI Taxonomy" id="2692190"/>
    <lineage>
        <taxon>Bacteria</taxon>
        <taxon>Pseudomonadati</taxon>
        <taxon>Pseudomonadota</taxon>
        <taxon>Alphaproteobacteria</taxon>
        <taxon>Hyphomicrobiales</taxon>
        <taxon>Stappiaceae</taxon>
        <taxon>Stappia</taxon>
    </lineage>
</organism>
<evidence type="ECO:0000313" key="2">
    <source>
        <dbReference type="EMBL" id="MXN66758.1"/>
    </source>
</evidence>
<dbReference type="EMBL" id="WUMV01000008">
    <property type="protein sequence ID" value="MXN66758.1"/>
    <property type="molecule type" value="Genomic_DNA"/>
</dbReference>
<keyword evidence="3" id="KW-1185">Reference proteome</keyword>
<proteinExistence type="predicted"/>
<dbReference type="RefSeq" id="WP_160776997.1">
    <property type="nucleotide sequence ID" value="NZ_WUMV01000008.1"/>
</dbReference>
<feature type="chain" id="PRO_5031049905" description="DUF2147 domain-containing protein" evidence="1">
    <location>
        <begin position="21"/>
        <end position="133"/>
    </location>
</feature>
<evidence type="ECO:0000313" key="3">
    <source>
        <dbReference type="Proteomes" id="UP000433101"/>
    </source>
</evidence>
<dbReference type="Proteomes" id="UP000433101">
    <property type="component" value="Unassembled WGS sequence"/>
</dbReference>
<accession>A0A7X3LX88</accession>
<keyword evidence="1" id="KW-0732">Signal</keyword>
<evidence type="ECO:0000256" key="1">
    <source>
        <dbReference type="SAM" id="SignalP"/>
    </source>
</evidence>